<comment type="caution">
    <text evidence="1">The sequence shown here is derived from an EMBL/GenBank/DDBJ whole genome shotgun (WGS) entry which is preliminary data.</text>
</comment>
<dbReference type="AlphaFoldDB" id="A0A0P4RAF2"/>
<protein>
    <submittedName>
        <fullName evidence="1">Putative Fis family transcriptional regulator</fullName>
    </submittedName>
</protein>
<reference evidence="2" key="1">
    <citation type="submission" date="2014-09" db="EMBL/GenBank/DDBJ databases">
        <title>Whole genome shotgun sequence of Streptomyces sp. NBRC 110027.</title>
        <authorList>
            <person name="Komaki H."/>
            <person name="Ichikawa N."/>
            <person name="Katano-Makiyama Y."/>
            <person name="Hosoyama A."/>
            <person name="Hashimoto M."/>
            <person name="Uohara A."/>
            <person name="Kitahashi Y."/>
            <person name="Ohji S."/>
            <person name="Kimura A."/>
            <person name="Yamazoe A."/>
            <person name="Igarashi Y."/>
            <person name="Fujita N."/>
        </authorList>
    </citation>
    <scope>NUCLEOTIDE SEQUENCE [LARGE SCALE GENOMIC DNA]</scope>
    <source>
        <strain evidence="2">NBRC 110027</strain>
    </source>
</reference>
<evidence type="ECO:0000313" key="2">
    <source>
        <dbReference type="Proteomes" id="UP000048965"/>
    </source>
</evidence>
<proteinExistence type="predicted"/>
<name>A0A0P4RAF2_9ACTN</name>
<dbReference type="Proteomes" id="UP000048965">
    <property type="component" value="Unassembled WGS sequence"/>
</dbReference>
<dbReference type="EMBL" id="BBNO01000007">
    <property type="protein sequence ID" value="GAO10487.1"/>
    <property type="molecule type" value="Genomic_DNA"/>
</dbReference>
<evidence type="ECO:0000313" key="1">
    <source>
        <dbReference type="EMBL" id="GAO10487.1"/>
    </source>
</evidence>
<keyword evidence="2" id="KW-1185">Reference proteome</keyword>
<accession>A0A0P4RAF2</accession>
<organism evidence="1 2">
    <name type="scientific">Streptomyces lydicamycinicus</name>
    <dbReference type="NCBI Taxonomy" id="1546107"/>
    <lineage>
        <taxon>Bacteria</taxon>
        <taxon>Bacillati</taxon>
        <taxon>Actinomycetota</taxon>
        <taxon>Actinomycetes</taxon>
        <taxon>Kitasatosporales</taxon>
        <taxon>Streptomycetaceae</taxon>
        <taxon>Streptomyces</taxon>
    </lineage>
</organism>
<reference evidence="1 2" key="2">
    <citation type="journal article" date="2015" name="Stand. Genomic Sci.">
        <title>Draft genome sequence of marine-derived Streptomyces sp. TP-A0598, a producer of anti-MRSA antibiotic lydicamycins.</title>
        <authorList>
            <person name="Komaki H."/>
            <person name="Ichikawa N."/>
            <person name="Hosoyama A."/>
            <person name="Fujita N."/>
            <person name="Igarashi Y."/>
        </authorList>
    </citation>
    <scope>NUCLEOTIDE SEQUENCE [LARGE SCALE GENOMIC DNA]</scope>
    <source>
        <strain evidence="1 2">NBRC 110027</strain>
    </source>
</reference>
<sequence length="90" mass="9151">MCGGTAMAAPAAPVARNKRSAHATGCPLGVTAPLTSAVRPGTPCIVDSQDSLGSAAFRQQSWYGKITFAIRITRVAVPIAHLGGGGLYAR</sequence>
<gene>
    <name evidence="1" type="ORF">TPA0598_07_02110</name>
</gene>